<sequence>MTVEPLDEGFTDYRCATCGGVLTTDEKSVVFDISG</sequence>
<reference evidence="1" key="1">
    <citation type="submission" date="2023-07" db="EMBL/GenBank/DDBJ databases">
        <title>Comparative genomics of wheat-associated soil bacteria to identify genetic determinants of phenazine resistance.</title>
        <authorList>
            <person name="Mouncey N."/>
        </authorList>
    </citation>
    <scope>NUCLEOTIDE SEQUENCE</scope>
    <source>
        <strain evidence="1">V4I22</strain>
    </source>
</reference>
<evidence type="ECO:0000313" key="1">
    <source>
        <dbReference type="EMBL" id="MDQ0904806.1"/>
    </source>
</evidence>
<gene>
    <name evidence="1" type="ORF">QFZ22_000791</name>
</gene>
<dbReference type="AlphaFoldDB" id="A0AAW8F3Y9"/>
<name>A0AAW8F3Y9_9ACTN</name>
<protein>
    <submittedName>
        <fullName evidence="1">Uncharacterized protein</fullName>
    </submittedName>
</protein>
<proteinExistence type="predicted"/>
<evidence type="ECO:0000313" key="2">
    <source>
        <dbReference type="Proteomes" id="UP001234216"/>
    </source>
</evidence>
<organism evidence="1 2">
    <name type="scientific">Streptomyces canus</name>
    <dbReference type="NCBI Taxonomy" id="58343"/>
    <lineage>
        <taxon>Bacteria</taxon>
        <taxon>Bacillati</taxon>
        <taxon>Actinomycetota</taxon>
        <taxon>Actinomycetes</taxon>
        <taxon>Kitasatosporales</taxon>
        <taxon>Streptomycetaceae</taxon>
        <taxon>Streptomyces</taxon>
        <taxon>Streptomyces aurantiacus group</taxon>
    </lineage>
</organism>
<comment type="caution">
    <text evidence="1">The sequence shown here is derived from an EMBL/GenBank/DDBJ whole genome shotgun (WGS) entry which is preliminary data.</text>
</comment>
<dbReference type="Proteomes" id="UP001234216">
    <property type="component" value="Unassembled WGS sequence"/>
</dbReference>
<accession>A0AAW8F3Y9</accession>
<dbReference type="EMBL" id="JAUSZV010000005">
    <property type="protein sequence ID" value="MDQ0904806.1"/>
    <property type="molecule type" value="Genomic_DNA"/>
</dbReference>